<proteinExistence type="predicted"/>
<evidence type="ECO:0000313" key="2">
    <source>
        <dbReference type="EMBL" id="KAF4512869.1"/>
    </source>
</evidence>
<dbReference type="AlphaFoldDB" id="A0A8H4V9H8"/>
<sequence length="551" mass="60826">MLSQAAPGWLLPAAIRKRERSSSVHPDTPPHQTKRPKLSHPSFPPARFWDRLSEVPFTKNALREWDRRTLEVRRKQQHRRVDNPGRRLRSRATIREPGCRRCAQLPGRDCPPCLKQLQTFARYGGPDLTHLRGYQTSYGQMSSRPSLGRRKRPSQPSSKSLSKANGTPITTTTKNTGPYDRTFQQHLIDHNILPDCYEYPDGRLPPEPENMGEIRHRLAQPRRSMSPSKFTEYDFGQFRRANVHAAKEREVTTNVIPIIEGPVQDKRCVSGGIPFTNLGHLTDGTLVSGNPDLYHGARPEQLSKLVRRELASQIIPSTQDRLPLAPNYFLAVKGPRGTLEVAESQASYDGALGARGIHSLRTYGQSEPLLDNKAYTLTCTYNGGLLTMYTSHPIPPTVTGGQPGYAMTHIKSWALTGDVETCRQGFAAYRNGKDWAKQQRDEAINGANEKAAQRGSAATVGLVASAREASATLFATSQAATSQETIPKPSSNVPLSFESDTSADELSLECPPVTRTKPASSLSSLADNRASNRQAVKQAVKQAVRQAVSLA</sequence>
<dbReference type="Proteomes" id="UP000557566">
    <property type="component" value="Unassembled WGS sequence"/>
</dbReference>
<feature type="compositionally biased region" description="Low complexity" evidence="1">
    <location>
        <begin position="154"/>
        <end position="178"/>
    </location>
</feature>
<comment type="caution">
    <text evidence="2">The sequence shown here is derived from an EMBL/GenBank/DDBJ whole genome shotgun (WGS) entry which is preliminary data.</text>
</comment>
<organism evidence="2 3">
    <name type="scientific">Ophiocordyceps sinensis</name>
    <dbReference type="NCBI Taxonomy" id="72228"/>
    <lineage>
        <taxon>Eukaryota</taxon>
        <taxon>Fungi</taxon>
        <taxon>Dikarya</taxon>
        <taxon>Ascomycota</taxon>
        <taxon>Pezizomycotina</taxon>
        <taxon>Sordariomycetes</taxon>
        <taxon>Hypocreomycetidae</taxon>
        <taxon>Hypocreales</taxon>
        <taxon>Ophiocordycipitaceae</taxon>
        <taxon>Ophiocordyceps</taxon>
    </lineage>
</organism>
<feature type="region of interest" description="Disordered" evidence="1">
    <location>
        <begin position="477"/>
        <end position="537"/>
    </location>
</feature>
<gene>
    <name evidence="2" type="ORF">G6O67_000200</name>
</gene>
<dbReference type="EMBL" id="JAAVMX010000001">
    <property type="protein sequence ID" value="KAF4512869.1"/>
    <property type="molecule type" value="Genomic_DNA"/>
</dbReference>
<keyword evidence="3" id="KW-1185">Reference proteome</keyword>
<reference evidence="2 3" key="1">
    <citation type="journal article" date="2020" name="Genome Biol. Evol.">
        <title>A new high-quality draft genome assembly of the Chinese cordyceps Ophiocordyceps sinensis.</title>
        <authorList>
            <person name="Shu R."/>
            <person name="Zhang J."/>
            <person name="Meng Q."/>
            <person name="Zhang H."/>
            <person name="Zhou G."/>
            <person name="Li M."/>
            <person name="Wu P."/>
            <person name="Zhao Y."/>
            <person name="Chen C."/>
            <person name="Qin Q."/>
        </authorList>
    </citation>
    <scope>NUCLEOTIDE SEQUENCE [LARGE SCALE GENOMIC DNA]</scope>
    <source>
        <strain evidence="2 3">IOZ07</strain>
    </source>
</reference>
<feature type="region of interest" description="Disordered" evidence="1">
    <location>
        <begin position="1"/>
        <end position="43"/>
    </location>
</feature>
<dbReference type="OrthoDB" id="5336565at2759"/>
<feature type="compositionally biased region" description="Polar residues" evidence="1">
    <location>
        <begin position="517"/>
        <end position="535"/>
    </location>
</feature>
<accession>A0A8H4V9H8</accession>
<name>A0A8H4V9H8_9HYPO</name>
<feature type="compositionally biased region" description="Polar residues" evidence="1">
    <location>
        <begin position="477"/>
        <end position="500"/>
    </location>
</feature>
<feature type="region of interest" description="Disordered" evidence="1">
    <location>
        <begin position="138"/>
        <end position="179"/>
    </location>
</feature>
<evidence type="ECO:0000256" key="1">
    <source>
        <dbReference type="SAM" id="MobiDB-lite"/>
    </source>
</evidence>
<evidence type="ECO:0000313" key="3">
    <source>
        <dbReference type="Proteomes" id="UP000557566"/>
    </source>
</evidence>
<protein>
    <submittedName>
        <fullName evidence="2">Uncharacterized protein</fullName>
    </submittedName>
</protein>